<dbReference type="Pfam" id="PF00578">
    <property type="entry name" value="AhpC-TSA"/>
    <property type="match status" value="1"/>
</dbReference>
<dbReference type="InterPro" id="IPR050553">
    <property type="entry name" value="Thioredoxin_ResA/DsbE_sf"/>
</dbReference>
<feature type="signal peptide" evidence="1">
    <location>
        <begin position="1"/>
        <end position="22"/>
    </location>
</feature>
<keyword evidence="1" id="KW-0732">Signal</keyword>
<dbReference type="Gene3D" id="3.40.30.10">
    <property type="entry name" value="Glutaredoxin"/>
    <property type="match status" value="1"/>
</dbReference>
<dbReference type="PANTHER" id="PTHR42852:SF17">
    <property type="entry name" value="THIOREDOXIN-LIKE PROTEIN HI_1115"/>
    <property type="match status" value="1"/>
</dbReference>
<protein>
    <recommendedName>
        <fullName evidence="2">Thioredoxin domain-containing protein</fullName>
    </recommendedName>
</protein>
<evidence type="ECO:0000256" key="1">
    <source>
        <dbReference type="SAM" id="SignalP"/>
    </source>
</evidence>
<dbReference type="GO" id="GO:0016491">
    <property type="term" value="F:oxidoreductase activity"/>
    <property type="evidence" value="ECO:0007669"/>
    <property type="project" value="InterPro"/>
</dbReference>
<name>A0A6J4V363_9BACT</name>
<dbReference type="InterPro" id="IPR013766">
    <property type="entry name" value="Thioredoxin_domain"/>
</dbReference>
<dbReference type="GO" id="GO:0016209">
    <property type="term" value="F:antioxidant activity"/>
    <property type="evidence" value="ECO:0007669"/>
    <property type="project" value="InterPro"/>
</dbReference>
<evidence type="ECO:0000259" key="2">
    <source>
        <dbReference type="PROSITE" id="PS51352"/>
    </source>
</evidence>
<dbReference type="EMBL" id="CADCWG010000190">
    <property type="protein sequence ID" value="CAA9564082.1"/>
    <property type="molecule type" value="Genomic_DNA"/>
</dbReference>
<sequence>MQRSLVHVVILALVLISAPAPAVTAQEATPPAAETDRPACATTLGAAGTPTAADDADLAGWQTVPLTDARTGDAFTVGDFLGCAVFVDMMATWCPSCRQQMEYVAAAAKELDPDQFVFLSISVETELVNKDLARYADDASFDWRFSVATPDALKAIVDEFGREAILPPSVPHVIVEPDGTYGDLHTGYSEPDEIVELMKAAAAA</sequence>
<feature type="chain" id="PRO_5027043419" description="Thioredoxin domain-containing protein" evidence="1">
    <location>
        <begin position="23"/>
        <end position="204"/>
    </location>
</feature>
<evidence type="ECO:0000313" key="3">
    <source>
        <dbReference type="EMBL" id="CAA9564082.1"/>
    </source>
</evidence>
<dbReference type="PANTHER" id="PTHR42852">
    <property type="entry name" value="THIOL:DISULFIDE INTERCHANGE PROTEIN DSBE"/>
    <property type="match status" value="1"/>
</dbReference>
<dbReference type="PROSITE" id="PS51352">
    <property type="entry name" value="THIOREDOXIN_2"/>
    <property type="match status" value="1"/>
</dbReference>
<accession>A0A6J4V363</accession>
<dbReference type="InterPro" id="IPR036249">
    <property type="entry name" value="Thioredoxin-like_sf"/>
</dbReference>
<gene>
    <name evidence="3" type="ORF">AVDCRST_MAG49-2748</name>
</gene>
<feature type="domain" description="Thioredoxin" evidence="2">
    <location>
        <begin position="14"/>
        <end position="203"/>
    </location>
</feature>
<dbReference type="InterPro" id="IPR000866">
    <property type="entry name" value="AhpC/TSA"/>
</dbReference>
<proteinExistence type="predicted"/>
<organism evidence="3">
    <name type="scientific">uncultured Thermomicrobiales bacterium</name>
    <dbReference type="NCBI Taxonomy" id="1645740"/>
    <lineage>
        <taxon>Bacteria</taxon>
        <taxon>Pseudomonadati</taxon>
        <taxon>Thermomicrobiota</taxon>
        <taxon>Thermomicrobia</taxon>
        <taxon>Thermomicrobiales</taxon>
        <taxon>environmental samples</taxon>
    </lineage>
</organism>
<reference evidence="3" key="1">
    <citation type="submission" date="2020-02" db="EMBL/GenBank/DDBJ databases">
        <authorList>
            <person name="Meier V. D."/>
        </authorList>
    </citation>
    <scope>NUCLEOTIDE SEQUENCE</scope>
    <source>
        <strain evidence="3">AVDCRST_MAG49</strain>
    </source>
</reference>
<dbReference type="SUPFAM" id="SSF52833">
    <property type="entry name" value="Thioredoxin-like"/>
    <property type="match status" value="1"/>
</dbReference>
<dbReference type="AlphaFoldDB" id="A0A6J4V363"/>